<comment type="similarity">
    <text evidence="1">Belongs to the sigma-70 factor family. ECF subfamily.</text>
</comment>
<feature type="domain" description="RNA polymerase sigma factor 70 region 4 type 2" evidence="7">
    <location>
        <begin position="130"/>
        <end position="181"/>
    </location>
</feature>
<dbReference type="Proteomes" id="UP000059574">
    <property type="component" value="Chromosome"/>
</dbReference>
<dbReference type="Gene3D" id="1.10.1740.10">
    <property type="match status" value="1"/>
</dbReference>
<evidence type="ECO:0008006" key="10">
    <source>
        <dbReference type="Google" id="ProtNLM"/>
    </source>
</evidence>
<dbReference type="InterPro" id="IPR013324">
    <property type="entry name" value="RNA_pol_sigma_r3/r4-like"/>
</dbReference>
<dbReference type="InterPro" id="IPR039425">
    <property type="entry name" value="RNA_pol_sigma-70-like"/>
</dbReference>
<reference evidence="9" key="1">
    <citation type="submission" date="2015-11" db="EMBL/GenBank/DDBJ databases">
        <authorList>
            <person name="Kumar R."/>
            <person name="Singh D."/>
            <person name="Swarnkar M.K."/>
            <person name="Singh A.K."/>
            <person name="Kumar S."/>
        </authorList>
    </citation>
    <scope>NUCLEOTIDE SEQUENCE [LARGE SCALE GENOMIC DNA]</scope>
    <source>
        <strain evidence="9">ERGS4:06</strain>
    </source>
</reference>
<protein>
    <recommendedName>
        <fullName evidence="10">RNA polymerase subunit sigma-24</fullName>
    </recommendedName>
</protein>
<dbReference type="InterPro" id="IPR014284">
    <property type="entry name" value="RNA_pol_sigma-70_dom"/>
</dbReference>
<sequence length="193" mass="20407">MGKALPPFEVLITHHGAAVLRVCRALVGPVDADDVWQETFLAALRVYPSTGIIRNREAWLVTIAHNKAIDHHRKAARLPLPASGPGVGEHALDEHTVGEHGVDEHGIGGTGSGGGDVVVRSVEAGETAAAVWTALATLAPMQREAVVYHHLAGLRYAEVAGILGNSEAAARRAAADGMRALRALLDHERTQKQ</sequence>
<organism evidence="8 9">
    <name type="scientific">Arthrobacter alpinus</name>
    <dbReference type="NCBI Taxonomy" id="656366"/>
    <lineage>
        <taxon>Bacteria</taxon>
        <taxon>Bacillati</taxon>
        <taxon>Actinomycetota</taxon>
        <taxon>Actinomycetes</taxon>
        <taxon>Micrococcales</taxon>
        <taxon>Micrococcaceae</taxon>
        <taxon>Arthrobacter</taxon>
    </lineage>
</organism>
<dbReference type="GO" id="GO:0003677">
    <property type="term" value="F:DNA binding"/>
    <property type="evidence" value="ECO:0007669"/>
    <property type="project" value="UniProtKB-KW"/>
</dbReference>
<evidence type="ECO:0000256" key="5">
    <source>
        <dbReference type="ARBA" id="ARBA00023163"/>
    </source>
</evidence>
<reference evidence="8 9" key="2">
    <citation type="journal article" date="2016" name="J. Biotechnol.">
        <title>Complete genome sequence of Arthrobacter alpinus ERGS4:06, a yellow pigmented bacterium tolerant to cold and radiations isolated from Sikkim Himalaya.</title>
        <authorList>
            <person name="Kumar R."/>
            <person name="Singh D."/>
            <person name="Swarnkar M.K."/>
            <person name="Singh A.K."/>
            <person name="Kumar S."/>
        </authorList>
    </citation>
    <scope>NUCLEOTIDE SEQUENCE [LARGE SCALE GENOMIC DNA]</scope>
    <source>
        <strain evidence="8 9">ERGS4:06</strain>
    </source>
</reference>
<dbReference type="Pfam" id="PF04542">
    <property type="entry name" value="Sigma70_r2"/>
    <property type="match status" value="1"/>
</dbReference>
<gene>
    <name evidence="8" type="ORF">AS189_01250</name>
</gene>
<dbReference type="EMBL" id="CP013200">
    <property type="protein sequence ID" value="ALO68241.1"/>
    <property type="molecule type" value="Genomic_DNA"/>
</dbReference>
<dbReference type="Pfam" id="PF08281">
    <property type="entry name" value="Sigma70_r4_2"/>
    <property type="match status" value="1"/>
</dbReference>
<dbReference type="SUPFAM" id="SSF88946">
    <property type="entry name" value="Sigma2 domain of RNA polymerase sigma factors"/>
    <property type="match status" value="1"/>
</dbReference>
<evidence type="ECO:0000256" key="4">
    <source>
        <dbReference type="ARBA" id="ARBA00023125"/>
    </source>
</evidence>
<evidence type="ECO:0000256" key="2">
    <source>
        <dbReference type="ARBA" id="ARBA00023015"/>
    </source>
</evidence>
<keyword evidence="5" id="KW-0804">Transcription</keyword>
<feature type="domain" description="RNA polymerase sigma-70 region 2" evidence="6">
    <location>
        <begin position="11"/>
        <end position="77"/>
    </location>
</feature>
<keyword evidence="2" id="KW-0805">Transcription regulation</keyword>
<dbReference type="Gene3D" id="1.10.10.10">
    <property type="entry name" value="Winged helix-like DNA-binding domain superfamily/Winged helix DNA-binding domain"/>
    <property type="match status" value="1"/>
</dbReference>
<dbReference type="InterPro" id="IPR036388">
    <property type="entry name" value="WH-like_DNA-bd_sf"/>
</dbReference>
<evidence type="ECO:0000256" key="1">
    <source>
        <dbReference type="ARBA" id="ARBA00010641"/>
    </source>
</evidence>
<dbReference type="AlphaFoldDB" id="A0A0S2M3Q2"/>
<keyword evidence="3" id="KW-0731">Sigma factor</keyword>
<evidence type="ECO:0000259" key="7">
    <source>
        <dbReference type="Pfam" id="PF08281"/>
    </source>
</evidence>
<dbReference type="NCBIfam" id="TIGR02937">
    <property type="entry name" value="sigma70-ECF"/>
    <property type="match status" value="1"/>
</dbReference>
<evidence type="ECO:0000313" key="8">
    <source>
        <dbReference type="EMBL" id="ALO68241.1"/>
    </source>
</evidence>
<dbReference type="PANTHER" id="PTHR43133:SF8">
    <property type="entry name" value="RNA POLYMERASE SIGMA FACTOR HI_1459-RELATED"/>
    <property type="match status" value="1"/>
</dbReference>
<dbReference type="InterPro" id="IPR013325">
    <property type="entry name" value="RNA_pol_sigma_r2"/>
</dbReference>
<evidence type="ECO:0000256" key="3">
    <source>
        <dbReference type="ARBA" id="ARBA00023082"/>
    </source>
</evidence>
<dbReference type="InterPro" id="IPR013249">
    <property type="entry name" value="RNA_pol_sigma70_r4_t2"/>
</dbReference>
<evidence type="ECO:0000313" key="9">
    <source>
        <dbReference type="Proteomes" id="UP000059574"/>
    </source>
</evidence>
<accession>A0A0S2M3Q2</accession>
<evidence type="ECO:0000259" key="6">
    <source>
        <dbReference type="Pfam" id="PF04542"/>
    </source>
</evidence>
<proteinExistence type="inferred from homology"/>
<dbReference type="PANTHER" id="PTHR43133">
    <property type="entry name" value="RNA POLYMERASE ECF-TYPE SIGMA FACTO"/>
    <property type="match status" value="1"/>
</dbReference>
<dbReference type="SUPFAM" id="SSF88659">
    <property type="entry name" value="Sigma3 and sigma4 domains of RNA polymerase sigma factors"/>
    <property type="match status" value="1"/>
</dbReference>
<name>A0A0S2M3Q2_9MICC</name>
<keyword evidence="4" id="KW-0238">DNA-binding</keyword>
<dbReference type="GO" id="GO:0016987">
    <property type="term" value="F:sigma factor activity"/>
    <property type="evidence" value="ECO:0007669"/>
    <property type="project" value="UniProtKB-KW"/>
</dbReference>
<dbReference type="GO" id="GO:0006352">
    <property type="term" value="P:DNA-templated transcription initiation"/>
    <property type="evidence" value="ECO:0007669"/>
    <property type="project" value="InterPro"/>
</dbReference>
<dbReference type="InterPro" id="IPR007627">
    <property type="entry name" value="RNA_pol_sigma70_r2"/>
</dbReference>